<organism evidence="1 2">
    <name type="scientific">Planococcus maritimus</name>
    <dbReference type="NCBI Taxonomy" id="192421"/>
    <lineage>
        <taxon>Bacteria</taxon>
        <taxon>Bacillati</taxon>
        <taxon>Bacillota</taxon>
        <taxon>Bacilli</taxon>
        <taxon>Bacillales</taxon>
        <taxon>Caryophanaceae</taxon>
        <taxon>Planococcus</taxon>
    </lineage>
</organism>
<dbReference type="AlphaFoldDB" id="A0A7D7MJB7"/>
<accession>A0A7D7MJB7</accession>
<reference evidence="1 2" key="1">
    <citation type="submission" date="2020-07" db="EMBL/GenBank/DDBJ databases">
        <title>Screening of a cold-adapted Planococcus bacterium producing protease in traditional shrimp paste and protease identification by genome sequencing.</title>
        <authorList>
            <person name="Gao R."/>
            <person name="Leng W."/>
            <person name="Chu Q."/>
            <person name="Wu X."/>
            <person name="Liu H."/>
            <person name="Li X."/>
        </authorList>
    </citation>
    <scope>NUCLEOTIDE SEQUENCE [LARGE SCALE GENOMIC DNA]</scope>
    <source>
        <strain evidence="1 2">XJ11</strain>
    </source>
</reference>
<name>A0A7D7MJB7_PLAMR</name>
<dbReference type="RefSeq" id="WP_182092708.1">
    <property type="nucleotide sequence ID" value="NZ_CP059540.1"/>
</dbReference>
<evidence type="ECO:0000313" key="2">
    <source>
        <dbReference type="Proteomes" id="UP000514716"/>
    </source>
</evidence>
<gene>
    <name evidence="1" type="ORF">H1Q58_03235</name>
</gene>
<protein>
    <submittedName>
        <fullName evidence="1">Uncharacterized protein</fullName>
    </submittedName>
</protein>
<evidence type="ECO:0000313" key="1">
    <source>
        <dbReference type="EMBL" id="QMT18048.1"/>
    </source>
</evidence>
<dbReference type="KEGG" id="pdec:H1Q58_03235"/>
<keyword evidence="2" id="KW-1185">Reference proteome</keyword>
<dbReference type="Proteomes" id="UP000514716">
    <property type="component" value="Chromosome"/>
</dbReference>
<sequence length="186" mass="20913">MALQNLIKKRMLVLIGLILAAALIIALVWSSDTVETAEQAVRDGDNDLVLTPVYELNGRALFFFIRDDDQFGAATATESWFGWRLETRTESSIPSLDDPDRINNYASHEDGFVYGLFEPTDGRHVQIGEMPADQLLLGERFPVELLEATGLSKKAVWFTENAPEDRPLPLQLLDADGQELQRLDMY</sequence>
<dbReference type="EMBL" id="CP059540">
    <property type="protein sequence ID" value="QMT18048.1"/>
    <property type="molecule type" value="Genomic_DNA"/>
</dbReference>
<proteinExistence type="predicted"/>